<accession>A0A914XVF8</accession>
<keyword evidence="1" id="KW-0547">Nucleotide-binding</keyword>
<evidence type="ECO:0000256" key="1">
    <source>
        <dbReference type="PROSITE-ProRule" id="PRU10141"/>
    </source>
</evidence>
<dbReference type="PROSITE" id="PS00107">
    <property type="entry name" value="PROTEIN_KINASE_ATP"/>
    <property type="match status" value="1"/>
</dbReference>
<evidence type="ECO:0000259" key="2">
    <source>
        <dbReference type="PROSITE" id="PS50011"/>
    </source>
</evidence>
<dbReference type="InterPro" id="IPR050235">
    <property type="entry name" value="CK1_Ser-Thr_kinase"/>
</dbReference>
<feature type="domain" description="Protein kinase" evidence="2">
    <location>
        <begin position="28"/>
        <end position="155"/>
    </location>
</feature>
<keyword evidence="1" id="KW-0067">ATP-binding</keyword>
<dbReference type="InterPro" id="IPR011009">
    <property type="entry name" value="Kinase-like_dom_sf"/>
</dbReference>
<name>A0A914XVF8_9BILA</name>
<proteinExistence type="predicted"/>
<dbReference type="Gene3D" id="1.10.510.10">
    <property type="entry name" value="Transferase(Phosphotransferase) domain 1"/>
    <property type="match status" value="1"/>
</dbReference>
<evidence type="ECO:0000313" key="3">
    <source>
        <dbReference type="Proteomes" id="UP000887577"/>
    </source>
</evidence>
<dbReference type="SUPFAM" id="SSF56112">
    <property type="entry name" value="Protein kinase-like (PK-like)"/>
    <property type="match status" value="1"/>
</dbReference>
<dbReference type="GO" id="GO:0005524">
    <property type="term" value="F:ATP binding"/>
    <property type="evidence" value="ECO:0007669"/>
    <property type="project" value="UniProtKB-UniRule"/>
</dbReference>
<dbReference type="AlphaFoldDB" id="A0A914XVF8"/>
<dbReference type="InterPro" id="IPR000719">
    <property type="entry name" value="Prot_kinase_dom"/>
</dbReference>
<keyword evidence="3" id="KW-1185">Reference proteome</keyword>
<reference evidence="4" key="1">
    <citation type="submission" date="2022-11" db="UniProtKB">
        <authorList>
            <consortium name="WormBaseParasite"/>
        </authorList>
    </citation>
    <scope>IDENTIFICATION</scope>
</reference>
<protein>
    <submittedName>
        <fullName evidence="4">Protein kinase domain-containing protein</fullName>
    </submittedName>
</protein>
<dbReference type="GO" id="GO:0004672">
    <property type="term" value="F:protein kinase activity"/>
    <property type="evidence" value="ECO:0007669"/>
    <property type="project" value="InterPro"/>
</dbReference>
<dbReference type="PROSITE" id="PS50011">
    <property type="entry name" value="PROTEIN_KINASE_DOM"/>
    <property type="match status" value="1"/>
</dbReference>
<dbReference type="PANTHER" id="PTHR11909">
    <property type="entry name" value="CASEIN KINASE-RELATED"/>
    <property type="match status" value="1"/>
</dbReference>
<evidence type="ECO:0000313" key="4">
    <source>
        <dbReference type="WBParaSite" id="PSU_v2.g11926.t1"/>
    </source>
</evidence>
<sequence>MNPIQCGDELDCAEVTVGKYVTTKKCKYLLTDELGRGGYGCVFKVTPEPSDGFEYALKIEKKRENRSQAKLGMEQHIMKLIRDKPLKQRSHFIDVVDRGKKTYFFFLVMTLVGDSLADLKKSRKPAIFSCSTTYSIGVSLFNLFKQIFLKLCFFL</sequence>
<dbReference type="InterPro" id="IPR017441">
    <property type="entry name" value="Protein_kinase_ATP_BS"/>
</dbReference>
<dbReference type="WBParaSite" id="PSU_v2.g11926.t1">
    <property type="protein sequence ID" value="PSU_v2.g11926.t1"/>
    <property type="gene ID" value="PSU_v2.g11926"/>
</dbReference>
<feature type="binding site" evidence="1">
    <location>
        <position position="58"/>
    </location>
    <ligand>
        <name>ATP</name>
        <dbReference type="ChEBI" id="CHEBI:30616"/>
    </ligand>
</feature>
<organism evidence="3 4">
    <name type="scientific">Panagrolaimus superbus</name>
    <dbReference type="NCBI Taxonomy" id="310955"/>
    <lineage>
        <taxon>Eukaryota</taxon>
        <taxon>Metazoa</taxon>
        <taxon>Ecdysozoa</taxon>
        <taxon>Nematoda</taxon>
        <taxon>Chromadorea</taxon>
        <taxon>Rhabditida</taxon>
        <taxon>Tylenchina</taxon>
        <taxon>Panagrolaimomorpha</taxon>
        <taxon>Panagrolaimoidea</taxon>
        <taxon>Panagrolaimidae</taxon>
        <taxon>Panagrolaimus</taxon>
    </lineage>
</organism>
<dbReference type="Proteomes" id="UP000887577">
    <property type="component" value="Unplaced"/>
</dbReference>